<evidence type="ECO:0000256" key="1">
    <source>
        <dbReference type="ARBA" id="ARBA00004613"/>
    </source>
</evidence>
<dbReference type="PANTHER" id="PTHR47967">
    <property type="entry name" value="OS07G0603500 PROTEIN-RELATED"/>
    <property type="match status" value="1"/>
</dbReference>
<dbReference type="FunFam" id="2.40.70.10:FF:000050">
    <property type="entry name" value="Aspartic proteinase CDR1"/>
    <property type="match status" value="1"/>
</dbReference>
<dbReference type="EMBL" id="NKXS01000295">
    <property type="protein sequence ID" value="PIN25157.1"/>
    <property type="molecule type" value="Genomic_DNA"/>
</dbReference>
<comment type="subcellular location">
    <subcellularLocation>
        <location evidence="1">Secreted</location>
    </subcellularLocation>
</comment>
<evidence type="ECO:0000256" key="8">
    <source>
        <dbReference type="ARBA" id="ARBA00023180"/>
    </source>
</evidence>
<dbReference type="Pfam" id="PF14543">
    <property type="entry name" value="TAXi_N"/>
    <property type="match status" value="1"/>
</dbReference>
<dbReference type="InterPro" id="IPR032799">
    <property type="entry name" value="TAXi_C"/>
</dbReference>
<dbReference type="PANTHER" id="PTHR47967:SF125">
    <property type="entry name" value="PEPTIDASE A1 DOMAIN-CONTAINING PROTEIN"/>
    <property type="match status" value="1"/>
</dbReference>
<dbReference type="PROSITE" id="PS00141">
    <property type="entry name" value="ASP_PROTEASE"/>
    <property type="match status" value="1"/>
</dbReference>
<dbReference type="Gene3D" id="2.40.70.10">
    <property type="entry name" value="Acid Proteases"/>
    <property type="match status" value="2"/>
</dbReference>
<evidence type="ECO:0000256" key="9">
    <source>
        <dbReference type="SAM" id="SignalP"/>
    </source>
</evidence>
<evidence type="ECO:0000313" key="12">
    <source>
        <dbReference type="EMBL" id="PIN25157.1"/>
    </source>
</evidence>
<proteinExistence type="inferred from homology"/>
<dbReference type="SUPFAM" id="SSF50630">
    <property type="entry name" value="Acid proteases"/>
    <property type="match status" value="1"/>
</dbReference>
<dbReference type="EMBL" id="NKXS01004589">
    <property type="protein sequence ID" value="PIN05886.1"/>
    <property type="molecule type" value="Genomic_DNA"/>
</dbReference>
<keyword evidence="13" id="KW-1185">Reference proteome</keyword>
<comment type="caution">
    <text evidence="12">The sequence shown here is derived from an EMBL/GenBank/DDBJ whole genome shotgun (WGS) entry which is preliminary data.</text>
</comment>
<keyword evidence="8" id="KW-0325">Glycoprotein</keyword>
<reference evidence="12" key="1">
    <citation type="submission" date="2017-07" db="EMBL/GenBank/DDBJ databases">
        <authorList>
            <person name="Sun Z.S."/>
            <person name="Albrecht U."/>
            <person name="Echele G."/>
            <person name="Lee C.C."/>
        </authorList>
    </citation>
    <scope>NUCLEOTIDE SEQUENCE</scope>
    <source>
        <strain evidence="12">UFG-1</strain>
        <tissue evidence="12">Leaf</tissue>
    </source>
</reference>
<evidence type="ECO:0000256" key="3">
    <source>
        <dbReference type="ARBA" id="ARBA00022525"/>
    </source>
</evidence>
<feature type="domain" description="Peptidase A1" evidence="10">
    <location>
        <begin position="93"/>
        <end position="436"/>
    </location>
</feature>
<protein>
    <submittedName>
        <fullName evidence="12">Aspartyl protease</fullName>
        <ecNumber evidence="12">3.4.23.12</ecNumber>
    </submittedName>
</protein>
<keyword evidence="7 12" id="KW-0378">Hydrolase</keyword>
<keyword evidence="3" id="KW-0964">Secreted</keyword>
<evidence type="ECO:0000256" key="7">
    <source>
        <dbReference type="ARBA" id="ARBA00022801"/>
    </source>
</evidence>
<gene>
    <name evidence="12" type="ORF">CDL12_02099</name>
    <name evidence="11" type="ORF">CDL12_21579</name>
</gene>
<evidence type="ECO:0000256" key="4">
    <source>
        <dbReference type="ARBA" id="ARBA00022670"/>
    </source>
</evidence>
<name>A0A2G9I5W8_9LAMI</name>
<dbReference type="InterPro" id="IPR001969">
    <property type="entry name" value="Aspartic_peptidase_AS"/>
</dbReference>
<dbReference type="Pfam" id="PF14541">
    <property type="entry name" value="TAXi_C"/>
    <property type="match status" value="1"/>
</dbReference>
<comment type="similarity">
    <text evidence="2">Belongs to the peptidase A1 family.</text>
</comment>
<keyword evidence="4 12" id="KW-0645">Protease</keyword>
<dbReference type="GO" id="GO:0006508">
    <property type="term" value="P:proteolysis"/>
    <property type="evidence" value="ECO:0007669"/>
    <property type="project" value="UniProtKB-KW"/>
</dbReference>
<accession>A0A2G9I5W8</accession>
<feature type="signal peptide" evidence="9">
    <location>
        <begin position="1"/>
        <end position="20"/>
    </location>
</feature>
<evidence type="ECO:0000259" key="10">
    <source>
        <dbReference type="PROSITE" id="PS51767"/>
    </source>
</evidence>
<dbReference type="OrthoDB" id="2747330at2759"/>
<keyword evidence="6" id="KW-0064">Aspartyl protease</keyword>
<dbReference type="AlphaFoldDB" id="A0A2G9I5W8"/>
<organism evidence="12 13">
    <name type="scientific">Handroanthus impetiginosus</name>
    <dbReference type="NCBI Taxonomy" id="429701"/>
    <lineage>
        <taxon>Eukaryota</taxon>
        <taxon>Viridiplantae</taxon>
        <taxon>Streptophyta</taxon>
        <taxon>Embryophyta</taxon>
        <taxon>Tracheophyta</taxon>
        <taxon>Spermatophyta</taxon>
        <taxon>Magnoliopsida</taxon>
        <taxon>eudicotyledons</taxon>
        <taxon>Gunneridae</taxon>
        <taxon>Pentapetalae</taxon>
        <taxon>asterids</taxon>
        <taxon>lamiids</taxon>
        <taxon>Lamiales</taxon>
        <taxon>Bignoniaceae</taxon>
        <taxon>Crescentiina</taxon>
        <taxon>Tabebuia alliance</taxon>
        <taxon>Handroanthus</taxon>
    </lineage>
</organism>
<evidence type="ECO:0000313" key="11">
    <source>
        <dbReference type="EMBL" id="PIN05886.1"/>
    </source>
</evidence>
<evidence type="ECO:0000256" key="6">
    <source>
        <dbReference type="ARBA" id="ARBA00022750"/>
    </source>
</evidence>
<dbReference type="InterPro" id="IPR032861">
    <property type="entry name" value="TAXi_N"/>
</dbReference>
<reference evidence="12" key="3">
    <citation type="journal article" date="2018" name="Gigascience">
        <title>Genome assembly of the pink ipe (Handroanthus impetiginosus, Bignoniaceae), a highly-valued ecologically keystone neotropical timber forest tree.</title>
        <authorList>
            <person name="Silva-Junior O.B."/>
            <person name="Novaes E."/>
            <person name="Grattapaglia D."/>
            <person name="Collevatti R.G."/>
        </authorList>
    </citation>
    <scope>NUCLEOTIDE SEQUENCE [LARGE SCALE GENOMIC DNA]</scope>
    <source>
        <strain evidence="12">UFG-1</strain>
        <tissue evidence="12">Leaf</tissue>
    </source>
</reference>
<dbReference type="GO" id="GO:0004190">
    <property type="term" value="F:aspartic-type endopeptidase activity"/>
    <property type="evidence" value="ECO:0007669"/>
    <property type="project" value="UniProtKB-KW"/>
</dbReference>
<dbReference type="InterPro" id="IPR033121">
    <property type="entry name" value="PEPTIDASE_A1"/>
</dbReference>
<evidence type="ECO:0000256" key="2">
    <source>
        <dbReference type="ARBA" id="ARBA00007447"/>
    </source>
</evidence>
<dbReference type="Proteomes" id="UP000231279">
    <property type="component" value="Unassembled WGS sequence"/>
</dbReference>
<dbReference type="InterPro" id="IPR034161">
    <property type="entry name" value="Pepsin-like_plant"/>
</dbReference>
<feature type="chain" id="PRO_5015080148" evidence="9">
    <location>
        <begin position="21"/>
        <end position="443"/>
    </location>
</feature>
<reference evidence="13" key="2">
    <citation type="journal article" date="2018" name="Gigascience">
        <title>Genome assembly of the Pink Ipe (Handroanthus impetiginosus, Bignoniaceae), a highly valued, ecologically keystone Neotropical timber forest tree.</title>
        <authorList>
            <person name="Silva-Junior O.B."/>
            <person name="Grattapaglia D."/>
            <person name="Novaes E."/>
            <person name="Collevatti R.G."/>
        </authorList>
    </citation>
    <scope>NUCLEOTIDE SEQUENCE [LARGE SCALE GENOMIC DNA]</scope>
    <source>
        <strain evidence="13">cv. UFG-1</strain>
    </source>
</reference>
<evidence type="ECO:0000256" key="5">
    <source>
        <dbReference type="ARBA" id="ARBA00022729"/>
    </source>
</evidence>
<dbReference type="CDD" id="cd05476">
    <property type="entry name" value="pepsin_A_like_plant"/>
    <property type="match status" value="1"/>
</dbReference>
<evidence type="ECO:0000313" key="13">
    <source>
        <dbReference type="Proteomes" id="UP000231279"/>
    </source>
</evidence>
<dbReference type="InterPro" id="IPR051708">
    <property type="entry name" value="Plant_Aspart_Prot_A1"/>
</dbReference>
<dbReference type="PROSITE" id="PS51767">
    <property type="entry name" value="PEPTIDASE_A1"/>
    <property type="match status" value="1"/>
</dbReference>
<dbReference type="GO" id="GO:0005576">
    <property type="term" value="C:extracellular region"/>
    <property type="evidence" value="ECO:0007669"/>
    <property type="project" value="UniProtKB-SubCell"/>
</dbReference>
<dbReference type="STRING" id="429701.A0A2G9I5W8"/>
<dbReference type="FunFam" id="2.40.70.10:FF:000016">
    <property type="entry name" value="Probable aspartic protease At2g35615"/>
    <property type="match status" value="1"/>
</dbReference>
<sequence>MAKTMILNLLFITYATVVLSLISMSKSDPFTDGFSIDLIHRDSPKSPSYDPSLTPSQRLLNAFQRSFHRVHRFKRNASRRSPESGLISAGGEYLLTYSVGTPPVSSLGIADTGSDIIWTQCLPCIKCFKQQLPIFRPHGSTTYKRIPCKSPKCISLEESFCSKRKNNCLYAEQYGDGSFTEGELARDTITFASSHRKSVSLPNITFGCGFRNGGLFSGSESGIIGLGGGQASLVRQLGRLAQGKFSYCLVALSDNANSSKLHFGSKAKLSGRGVVSTPIVRKDPETFYYLTLEGISVGNQKLEFHDPLLSNNSKAVEEGNIIIDSGTTLTLLPPDFYDKLVNALKRTIKLKQIPDPQGFLDLCYFSKEDAIKIPDITVHFKGADVKWKQDNAFVRTGEDALCFAAQGVFDLAIYGNLAQANFLVGYDLEKGTVSFKATDCGQP</sequence>
<keyword evidence="5 9" id="KW-0732">Signal</keyword>
<dbReference type="InterPro" id="IPR021109">
    <property type="entry name" value="Peptidase_aspartic_dom_sf"/>
</dbReference>
<dbReference type="EC" id="3.4.23.12" evidence="12"/>